<reference evidence="1" key="1">
    <citation type="submission" date="2013-08" db="EMBL/GenBank/DDBJ databases">
        <authorList>
            <person name="Mendez C."/>
            <person name="Richter M."/>
            <person name="Ferrer M."/>
            <person name="Sanchez J."/>
        </authorList>
    </citation>
    <scope>NUCLEOTIDE SEQUENCE</scope>
</reference>
<feature type="non-terminal residue" evidence="1">
    <location>
        <position position="148"/>
    </location>
</feature>
<evidence type="ECO:0000313" key="1">
    <source>
        <dbReference type="EMBL" id="EQD27298.1"/>
    </source>
</evidence>
<dbReference type="AlphaFoldDB" id="T0Y2R7"/>
<dbReference type="EMBL" id="AUZY01012900">
    <property type="protein sequence ID" value="EQD27298.1"/>
    <property type="molecule type" value="Genomic_DNA"/>
</dbReference>
<organism evidence="1">
    <name type="scientific">mine drainage metagenome</name>
    <dbReference type="NCBI Taxonomy" id="410659"/>
    <lineage>
        <taxon>unclassified sequences</taxon>
        <taxon>metagenomes</taxon>
        <taxon>ecological metagenomes</taxon>
    </lineage>
</organism>
<name>T0Y2R7_9ZZZZ</name>
<proteinExistence type="predicted"/>
<reference evidence="1" key="2">
    <citation type="journal article" date="2014" name="ISME J.">
        <title>Microbial stratification in low pH oxic and suboxic macroscopic growths along an acid mine drainage.</title>
        <authorList>
            <person name="Mendez-Garcia C."/>
            <person name="Mesa V."/>
            <person name="Sprenger R.R."/>
            <person name="Richter M."/>
            <person name="Diez M.S."/>
            <person name="Solano J."/>
            <person name="Bargiela R."/>
            <person name="Golyshina O.V."/>
            <person name="Manteca A."/>
            <person name="Ramos J.L."/>
            <person name="Gallego J.R."/>
            <person name="Llorente I."/>
            <person name="Martins Dos Santos V.A."/>
            <person name="Jensen O.N."/>
            <person name="Pelaez A.I."/>
            <person name="Sanchez J."/>
            <person name="Ferrer M."/>
        </authorList>
    </citation>
    <scope>NUCLEOTIDE SEQUENCE</scope>
</reference>
<protein>
    <submittedName>
        <fullName evidence="1">Sugar ABC transporter solute-binding protein</fullName>
    </submittedName>
</protein>
<dbReference type="Gene3D" id="3.40.190.10">
    <property type="entry name" value="Periplasmic binding protein-like II"/>
    <property type="match status" value="1"/>
</dbReference>
<sequence length="148" mass="15983">MNSWALYYNKSIMKAAGIASPPKTLAQLLADSKKEWKVSGNKLEQIGFYPNGGFENFSSFFNAVNCFNAAGKYDFANCKGAQVEAKFFASYANEPYALFNSLSTAYGAVAGGDDDPFVAGKQGFTMDGPWEGAQNIPVTNPAMEHNFG</sequence>
<accession>T0Y2R7</accession>
<dbReference type="SUPFAM" id="SSF53850">
    <property type="entry name" value="Periplasmic binding protein-like II"/>
    <property type="match status" value="1"/>
</dbReference>
<gene>
    <name evidence="1" type="ORF">B1B_19205</name>
</gene>
<comment type="caution">
    <text evidence="1">The sequence shown here is derived from an EMBL/GenBank/DDBJ whole genome shotgun (WGS) entry which is preliminary data.</text>
</comment>